<keyword evidence="6" id="KW-0472">Membrane</keyword>
<keyword evidence="4" id="KW-0735">Signal-anchor</keyword>
<evidence type="ECO:0000313" key="9">
    <source>
        <dbReference type="Proteomes" id="UP000276133"/>
    </source>
</evidence>
<gene>
    <name evidence="8" type="ORF">BpHYR1_024262</name>
</gene>
<evidence type="ECO:0000256" key="7">
    <source>
        <dbReference type="SAM" id="MobiDB-lite"/>
    </source>
</evidence>
<keyword evidence="9" id="KW-1185">Reference proteome</keyword>
<dbReference type="InterPro" id="IPR026050">
    <property type="entry name" value="C1GALT1/C1GALT1_chp1"/>
</dbReference>
<keyword evidence="3" id="KW-0812">Transmembrane</keyword>
<evidence type="ECO:0000256" key="6">
    <source>
        <dbReference type="ARBA" id="ARBA00023136"/>
    </source>
</evidence>
<dbReference type="PANTHER" id="PTHR23033">
    <property type="entry name" value="BETA1,3-GALACTOSYLTRANSFERASE"/>
    <property type="match status" value="1"/>
</dbReference>
<reference evidence="8 9" key="1">
    <citation type="journal article" date="2018" name="Sci. Rep.">
        <title>Genomic signatures of local adaptation to the degree of environmental predictability in rotifers.</title>
        <authorList>
            <person name="Franch-Gras L."/>
            <person name="Hahn C."/>
            <person name="Garcia-Roger E.M."/>
            <person name="Carmona M.J."/>
            <person name="Serra M."/>
            <person name="Gomez A."/>
        </authorList>
    </citation>
    <scope>NUCLEOTIDE SEQUENCE [LARGE SCALE GENOMIC DNA]</scope>
    <source>
        <strain evidence="8">HYR1</strain>
    </source>
</reference>
<protein>
    <submittedName>
        <fullName evidence="8">Glyco-N-acetylgalactosamine 3-beta-galactosyltransferase 1-like</fullName>
    </submittedName>
</protein>
<dbReference type="PANTHER" id="PTHR23033:SF14">
    <property type="entry name" value="GLYCOPROTEIN-N-ACETYLGALACTOSAMINE 3-BETA-GALACTOSYLTRANSFERASE 1-RELATED"/>
    <property type="match status" value="1"/>
</dbReference>
<organism evidence="8 9">
    <name type="scientific">Brachionus plicatilis</name>
    <name type="common">Marine rotifer</name>
    <name type="synonym">Brachionus muelleri</name>
    <dbReference type="NCBI Taxonomy" id="10195"/>
    <lineage>
        <taxon>Eukaryota</taxon>
        <taxon>Metazoa</taxon>
        <taxon>Spiralia</taxon>
        <taxon>Gnathifera</taxon>
        <taxon>Rotifera</taxon>
        <taxon>Eurotatoria</taxon>
        <taxon>Monogononta</taxon>
        <taxon>Pseudotrocha</taxon>
        <taxon>Ploima</taxon>
        <taxon>Brachionidae</taxon>
        <taxon>Brachionus</taxon>
    </lineage>
</organism>
<comment type="similarity">
    <text evidence="2">Belongs to the glycosyltransferase 31 family. Beta3-Gal-T subfamily.</text>
</comment>
<dbReference type="EMBL" id="REGN01000582">
    <property type="protein sequence ID" value="RNA40863.1"/>
    <property type="molecule type" value="Genomic_DNA"/>
</dbReference>
<evidence type="ECO:0000256" key="2">
    <source>
        <dbReference type="ARBA" id="ARBA00006462"/>
    </source>
</evidence>
<evidence type="ECO:0000256" key="1">
    <source>
        <dbReference type="ARBA" id="ARBA00004606"/>
    </source>
</evidence>
<feature type="region of interest" description="Disordered" evidence="7">
    <location>
        <begin position="19"/>
        <end position="50"/>
    </location>
</feature>
<dbReference type="Proteomes" id="UP000276133">
    <property type="component" value="Unassembled WGS sequence"/>
</dbReference>
<evidence type="ECO:0000256" key="5">
    <source>
        <dbReference type="ARBA" id="ARBA00022989"/>
    </source>
</evidence>
<proteinExistence type="inferred from homology"/>
<dbReference type="GO" id="GO:0016020">
    <property type="term" value="C:membrane"/>
    <property type="evidence" value="ECO:0007669"/>
    <property type="project" value="UniProtKB-SubCell"/>
</dbReference>
<accession>A0A3M7SYF2</accession>
<keyword evidence="8" id="KW-0808">Transferase</keyword>
<dbReference type="Gene3D" id="3.90.550.50">
    <property type="match status" value="1"/>
</dbReference>
<dbReference type="AlphaFoldDB" id="A0A3M7SYF2"/>
<name>A0A3M7SYF2_BRAPC</name>
<keyword evidence="8" id="KW-0328">Glycosyltransferase</keyword>
<comment type="caution">
    <text evidence="8">The sequence shown here is derived from an EMBL/GenBank/DDBJ whole genome shotgun (WGS) entry which is preliminary data.</text>
</comment>
<evidence type="ECO:0000256" key="4">
    <source>
        <dbReference type="ARBA" id="ARBA00022968"/>
    </source>
</evidence>
<dbReference type="OrthoDB" id="414175at2759"/>
<sequence length="374" mass="42697">MSDRPSLAGPNAATLAAKNLDREVGRPKHRRAVKCTASPKTDGHFGGQTKSAQSIFDTTTRIDKNVDFSESCHLNKNKNKASYPTIFCLIKTHPNNIKINKSLNVYRIWGHKCDNYTFTTLLPKHLRPKMTNRTIEVFENIRMIQPKGLKTEDHDNLTQKLYQSIIYVYNQFPSYQWYYIVDDDACVNLMNLKAFLQDKSSQKPITYGYNFRIIVKDGYHSGGPGYVLSQTAFQLIAKTLINDIKNCPDTGIDDVDINKCLRINKGMIGKSIDEQKRERFLVFDIMTHYSGKYPKWIDTYSENRARGGLGCCSDQLIAVHKMGPRDCLRLQVAFQQAKNLVDSYNFFTGSNQVVTFENVIKNYIAIGDINLLTE</sequence>
<keyword evidence="5" id="KW-1133">Transmembrane helix</keyword>
<evidence type="ECO:0000313" key="8">
    <source>
        <dbReference type="EMBL" id="RNA40863.1"/>
    </source>
</evidence>
<dbReference type="GO" id="GO:0016263">
    <property type="term" value="F:glycoprotein-N-acetylgalactosamine 3-beta-galactosyltransferase activity"/>
    <property type="evidence" value="ECO:0007669"/>
    <property type="project" value="TreeGrafter"/>
</dbReference>
<evidence type="ECO:0000256" key="3">
    <source>
        <dbReference type="ARBA" id="ARBA00022692"/>
    </source>
</evidence>
<dbReference type="STRING" id="10195.A0A3M7SYF2"/>
<comment type="subcellular location">
    <subcellularLocation>
        <location evidence="1">Membrane</location>
        <topology evidence="1">Single-pass type II membrane protein</topology>
    </subcellularLocation>
</comment>